<dbReference type="InterPro" id="IPR003959">
    <property type="entry name" value="ATPase_AAA_core"/>
</dbReference>
<feature type="domain" description="AAA+ ATPase" evidence="1">
    <location>
        <begin position="480"/>
        <end position="606"/>
    </location>
</feature>
<evidence type="ECO:0000259" key="1">
    <source>
        <dbReference type="SMART" id="SM00382"/>
    </source>
</evidence>
<protein>
    <recommendedName>
        <fullName evidence="1">AAA+ ATPase domain-containing protein</fullName>
    </recommendedName>
</protein>
<dbReference type="GO" id="GO:0005524">
    <property type="term" value="F:ATP binding"/>
    <property type="evidence" value="ECO:0007669"/>
    <property type="project" value="InterPro"/>
</dbReference>
<evidence type="ECO:0000313" key="2">
    <source>
        <dbReference type="EMBL" id="KAI1859815.1"/>
    </source>
</evidence>
<evidence type="ECO:0000313" key="3">
    <source>
        <dbReference type="Proteomes" id="UP000829685"/>
    </source>
</evidence>
<dbReference type="InterPro" id="IPR054289">
    <property type="entry name" value="DUF7025"/>
</dbReference>
<dbReference type="Pfam" id="PF22942">
    <property type="entry name" value="DUF7025"/>
    <property type="match status" value="1"/>
</dbReference>
<dbReference type="InterPro" id="IPR056599">
    <property type="entry name" value="AAA_lid_fung"/>
</dbReference>
<dbReference type="CDD" id="cd19481">
    <property type="entry name" value="RecA-like_protease"/>
    <property type="match status" value="1"/>
</dbReference>
<dbReference type="SUPFAM" id="SSF52540">
    <property type="entry name" value="P-loop containing nucleoside triphosphate hydrolases"/>
    <property type="match status" value="1"/>
</dbReference>
<dbReference type="Proteomes" id="UP000829685">
    <property type="component" value="Unassembled WGS sequence"/>
</dbReference>
<dbReference type="SMART" id="SM00382">
    <property type="entry name" value="AAA"/>
    <property type="match status" value="1"/>
</dbReference>
<dbReference type="InterPro" id="IPR003593">
    <property type="entry name" value="AAA+_ATPase"/>
</dbReference>
<sequence>MATMENPPKVDALQQIYIELLEKRIAQLEAAVNQSASKDAATDSEDDSPRYRNILRMWDKKAGAFKDTLVGAKTFITPETKNTAYTFRRVYNPDTGEKGAYSEIEIEDEKFIQLLKTHIGKYPGVNFDGDKVYIPSPFAAIIHKWEKLQEVAKETPRDQAHEDLANLLERVETAPELQNYFKLRESYISSKVVTFETLWTIFAPGELIVARPYMKRPQILRVNDSPIPFSLSKSYKYLVMWAWCWDWDGRKMIKVQYRFKFENFRGTKPITELPSYPLGLHDGVDDLRVTILKESRTFINATALCKPGAGQMFRYNGLAYADRRQILGQEESIEVINGEIIADAQAFLQHASGVHALGELADSSFIYIDVQQKSSEEASDFSKLLRSLPQEGPLDSSNEDFLLLPPRLLGYATREKIWGQFSLEYTEKSLGQQKEKFENDLQLDMKYKNLIQALVRSHQQGQTKGTSDKQVEDVVAGKGKGLVLLLHGPPGVGKTLTAETIAEATGKPLVVVSVAEIGLDASKVERSLNRLFSLATKWEAVLLVDEADVFLETRGATSDASRNALVSVLLRVLEYYQGIIILTTNRIKSIDVAVISRIHLAIRYEDLTDVQMRSIFKYFLDRLGDDLIKNRAEIDHFVSSYGHHYGLNGRQIRNVVYAALAAARHEMDHPEKAPHRYPPGRPDGRLTADHLKEVCDMTRQFQEQLKENTMQQRYANEVPGRSSGYRAF</sequence>
<dbReference type="InterPro" id="IPR027417">
    <property type="entry name" value="P-loop_NTPase"/>
</dbReference>
<organism evidence="2 3">
    <name type="scientific">Neoarthrinium moseri</name>
    <dbReference type="NCBI Taxonomy" id="1658444"/>
    <lineage>
        <taxon>Eukaryota</taxon>
        <taxon>Fungi</taxon>
        <taxon>Dikarya</taxon>
        <taxon>Ascomycota</taxon>
        <taxon>Pezizomycotina</taxon>
        <taxon>Sordariomycetes</taxon>
        <taxon>Xylariomycetidae</taxon>
        <taxon>Amphisphaeriales</taxon>
        <taxon>Apiosporaceae</taxon>
        <taxon>Neoarthrinium</taxon>
    </lineage>
</organism>
<dbReference type="PANTHER" id="PTHR46411">
    <property type="entry name" value="FAMILY ATPASE, PUTATIVE-RELATED"/>
    <property type="match status" value="1"/>
</dbReference>
<name>A0A9P9WEP5_9PEZI</name>
<proteinExistence type="predicted"/>
<accession>A0A9P9WEP5</accession>
<keyword evidence="3" id="KW-1185">Reference proteome</keyword>
<dbReference type="Pfam" id="PF00004">
    <property type="entry name" value="AAA"/>
    <property type="match status" value="1"/>
</dbReference>
<gene>
    <name evidence="2" type="ORF">JX265_010264</name>
</gene>
<reference evidence="2" key="1">
    <citation type="submission" date="2021-03" db="EMBL/GenBank/DDBJ databases">
        <title>Revisited historic fungal species revealed as producer of novel bioactive compounds through whole genome sequencing and comparative genomics.</title>
        <authorList>
            <person name="Vignolle G.A."/>
            <person name="Hochenegger N."/>
            <person name="Mach R.L."/>
            <person name="Mach-Aigner A.R."/>
            <person name="Javad Rahimi M."/>
            <person name="Salim K.A."/>
            <person name="Chan C.M."/>
            <person name="Lim L.B.L."/>
            <person name="Cai F."/>
            <person name="Druzhinina I.S."/>
            <person name="U'Ren J.M."/>
            <person name="Derntl C."/>
        </authorList>
    </citation>
    <scope>NUCLEOTIDE SEQUENCE</scope>
    <source>
        <strain evidence="2">TUCIM 5799</strain>
    </source>
</reference>
<dbReference type="PANTHER" id="PTHR46411:SF2">
    <property type="entry name" value="AAA+ ATPASE DOMAIN-CONTAINING PROTEIN"/>
    <property type="match status" value="1"/>
</dbReference>
<dbReference type="Pfam" id="PF23232">
    <property type="entry name" value="AAA_lid_13"/>
    <property type="match status" value="1"/>
</dbReference>
<dbReference type="EMBL" id="JAFIMR010000033">
    <property type="protein sequence ID" value="KAI1859815.1"/>
    <property type="molecule type" value="Genomic_DNA"/>
</dbReference>
<comment type="caution">
    <text evidence="2">The sequence shown here is derived from an EMBL/GenBank/DDBJ whole genome shotgun (WGS) entry which is preliminary data.</text>
</comment>
<dbReference type="AlphaFoldDB" id="A0A9P9WEP5"/>
<dbReference type="GO" id="GO:0016887">
    <property type="term" value="F:ATP hydrolysis activity"/>
    <property type="evidence" value="ECO:0007669"/>
    <property type="project" value="InterPro"/>
</dbReference>
<dbReference type="Gene3D" id="3.40.50.300">
    <property type="entry name" value="P-loop containing nucleotide triphosphate hydrolases"/>
    <property type="match status" value="1"/>
</dbReference>